<proteinExistence type="predicted"/>
<evidence type="ECO:0000313" key="3">
    <source>
        <dbReference type="EMBL" id="WNF25357.1"/>
    </source>
</evidence>
<dbReference type="EMBL" id="CP134500">
    <property type="protein sequence ID" value="WNF25357.1"/>
    <property type="molecule type" value="Genomic_DNA"/>
</dbReference>
<feature type="transmembrane region" description="Helical" evidence="2">
    <location>
        <begin position="92"/>
        <end position="118"/>
    </location>
</feature>
<feature type="compositionally biased region" description="Low complexity" evidence="1">
    <location>
        <begin position="24"/>
        <end position="38"/>
    </location>
</feature>
<dbReference type="Proteomes" id="UP001303236">
    <property type="component" value="Chromosome"/>
</dbReference>
<name>A0ABY9VR60_9ACTN</name>
<sequence>MDPAQRRWGGEPEPEPPTPHWEQGARPGGPAAPGAAPPSRRKHRVFFWCFLAVQILFIVWIVTGIAAVSGTPAECQGLTGNDLQLCKDARDVGAAIGVGFIVGLWVAVDFILALTYSIHRLTRR</sequence>
<accession>A0ABY9VR60</accession>
<feature type="region of interest" description="Disordered" evidence="1">
    <location>
        <begin position="1"/>
        <end position="39"/>
    </location>
</feature>
<evidence type="ECO:0000313" key="4">
    <source>
        <dbReference type="Proteomes" id="UP001303236"/>
    </source>
</evidence>
<evidence type="ECO:0008006" key="5">
    <source>
        <dbReference type="Google" id="ProtNLM"/>
    </source>
</evidence>
<reference evidence="3 4" key="1">
    <citation type="submission" date="2023-09" db="EMBL/GenBank/DDBJ databases">
        <title>Genome completion map analysis of the actinomycetes C11-1.</title>
        <authorList>
            <person name="Qin P."/>
            <person name="Guan P."/>
        </authorList>
    </citation>
    <scope>NUCLEOTIDE SEQUENCE [LARGE SCALE GENOMIC DNA]</scope>
    <source>
        <strain evidence="3 4">C11-1</strain>
    </source>
</reference>
<keyword evidence="2" id="KW-0472">Membrane</keyword>
<organism evidence="3 4">
    <name type="scientific">Streptomyces durocortorensis</name>
    <dbReference type="NCBI Taxonomy" id="2811104"/>
    <lineage>
        <taxon>Bacteria</taxon>
        <taxon>Bacillati</taxon>
        <taxon>Actinomycetota</taxon>
        <taxon>Actinomycetes</taxon>
        <taxon>Kitasatosporales</taxon>
        <taxon>Streptomycetaceae</taxon>
        <taxon>Streptomyces</taxon>
    </lineage>
</organism>
<feature type="compositionally biased region" description="Basic and acidic residues" evidence="1">
    <location>
        <begin position="1"/>
        <end position="10"/>
    </location>
</feature>
<keyword evidence="4" id="KW-1185">Reference proteome</keyword>
<keyword evidence="2" id="KW-1133">Transmembrane helix</keyword>
<gene>
    <name evidence="3" type="ORF">RI138_00275</name>
</gene>
<evidence type="ECO:0000256" key="1">
    <source>
        <dbReference type="SAM" id="MobiDB-lite"/>
    </source>
</evidence>
<keyword evidence="2" id="KW-0812">Transmembrane</keyword>
<protein>
    <recommendedName>
        <fullName evidence="5">Integral membrane protein</fullName>
    </recommendedName>
</protein>
<evidence type="ECO:0000256" key="2">
    <source>
        <dbReference type="SAM" id="Phobius"/>
    </source>
</evidence>
<feature type="transmembrane region" description="Helical" evidence="2">
    <location>
        <begin position="45"/>
        <end position="68"/>
    </location>
</feature>